<dbReference type="Proteomes" id="UP000191988">
    <property type="component" value="Unassembled WGS sequence"/>
</dbReference>
<feature type="domain" description="DDE" evidence="4">
    <location>
        <begin position="103"/>
        <end position="230"/>
    </location>
</feature>
<protein>
    <submittedName>
        <fullName evidence="5">Transposase</fullName>
    </submittedName>
</protein>
<evidence type="ECO:0000313" key="6">
    <source>
        <dbReference type="Proteomes" id="UP000191988"/>
    </source>
</evidence>
<dbReference type="EMBL" id="FBWK01000071">
    <property type="protein sequence ID" value="CUX65342.1"/>
    <property type="molecule type" value="Genomic_DNA"/>
</dbReference>
<sequence>MQAMYGFGGGVALTACFSRLDIRIVMTEFPAAHFRRHRFPAEIITHAVWLYFRFPLSLRDVEDLLAERGINVSFQTVSEWAAKFGLKFANQLRRRSRGQFADKWQLDEMVVTIKGKKYWLWRAVDANGYVLDALLQSRRNKAAALRLMRKLLKGQGIAPRVMLTDKLRSYSAAKADLMPKVEHRSHKGLNNQAENSHLAVRRRERRMMRFKSARQCQRFVSTHGQIANLFLLHRKDLTAADHRQLRTHAISTWREIALSIDA</sequence>
<gene>
    <name evidence="5" type="ORF">AGR3A_pa70072</name>
</gene>
<organism evidence="5 6">
    <name type="scientific">Agrobacterium tomkonis CFBP 6623</name>
    <dbReference type="NCBI Taxonomy" id="1183432"/>
    <lineage>
        <taxon>Bacteria</taxon>
        <taxon>Pseudomonadati</taxon>
        <taxon>Pseudomonadota</taxon>
        <taxon>Alphaproteobacteria</taxon>
        <taxon>Hyphomicrobiales</taxon>
        <taxon>Rhizobiaceae</taxon>
        <taxon>Rhizobium/Agrobacterium group</taxon>
        <taxon>Agrobacterium</taxon>
        <taxon>Agrobacterium tumefaciens complex</taxon>
    </lineage>
</organism>
<proteinExistence type="predicted"/>
<keyword evidence="1" id="KW-0815">Transposition</keyword>
<dbReference type="AlphaFoldDB" id="A0A1S7SA62"/>
<dbReference type="InterPro" id="IPR052183">
    <property type="entry name" value="IS_Transposase"/>
</dbReference>
<dbReference type="GO" id="GO:0006310">
    <property type="term" value="P:DNA recombination"/>
    <property type="evidence" value="ECO:0007669"/>
    <property type="project" value="UniProtKB-KW"/>
</dbReference>
<keyword evidence="3" id="KW-0233">DNA recombination</keyword>
<evidence type="ECO:0000256" key="1">
    <source>
        <dbReference type="ARBA" id="ARBA00022578"/>
    </source>
</evidence>
<keyword evidence="2" id="KW-0238">DNA-binding</keyword>
<dbReference type="GO" id="GO:0003677">
    <property type="term" value="F:DNA binding"/>
    <property type="evidence" value="ECO:0007669"/>
    <property type="project" value="UniProtKB-KW"/>
</dbReference>
<dbReference type="GO" id="GO:0032196">
    <property type="term" value="P:transposition"/>
    <property type="evidence" value="ECO:0007669"/>
    <property type="project" value="UniProtKB-KW"/>
</dbReference>
<dbReference type="InterPro" id="IPR032874">
    <property type="entry name" value="DDE_dom"/>
</dbReference>
<evidence type="ECO:0000256" key="3">
    <source>
        <dbReference type="ARBA" id="ARBA00023172"/>
    </source>
</evidence>
<evidence type="ECO:0000259" key="4">
    <source>
        <dbReference type="Pfam" id="PF13610"/>
    </source>
</evidence>
<dbReference type="STRING" id="1183432.AGR3A_pa70072"/>
<dbReference type="PANTHER" id="PTHR35528:SF3">
    <property type="entry name" value="BLL1675 PROTEIN"/>
    <property type="match status" value="1"/>
</dbReference>
<dbReference type="PANTHER" id="PTHR35528">
    <property type="entry name" value="BLL1675 PROTEIN"/>
    <property type="match status" value="1"/>
</dbReference>
<name>A0A1S7SA62_9HYPH</name>
<evidence type="ECO:0000256" key="2">
    <source>
        <dbReference type="ARBA" id="ARBA00023125"/>
    </source>
</evidence>
<reference evidence="6" key="1">
    <citation type="submission" date="2016-01" db="EMBL/GenBank/DDBJ databases">
        <authorList>
            <person name="Regsiter A."/>
            <person name="william w."/>
        </authorList>
    </citation>
    <scope>NUCLEOTIDE SEQUENCE [LARGE SCALE GENOMIC DNA]</scope>
    <source>
        <strain evidence="6">CFBP 6623</strain>
    </source>
</reference>
<keyword evidence="6" id="KW-1185">Reference proteome</keyword>
<dbReference type="NCBIfam" id="NF033587">
    <property type="entry name" value="transpos_IS6"/>
    <property type="match status" value="1"/>
</dbReference>
<accession>A0A1S7SA62</accession>
<dbReference type="InterPro" id="IPR047930">
    <property type="entry name" value="Transpos_IS6"/>
</dbReference>
<dbReference type="Pfam" id="PF13610">
    <property type="entry name" value="DDE_Tnp_IS240"/>
    <property type="match status" value="1"/>
</dbReference>
<evidence type="ECO:0000313" key="5">
    <source>
        <dbReference type="EMBL" id="CUX65342.1"/>
    </source>
</evidence>